<keyword evidence="12" id="KW-0966">Cell projection</keyword>
<dbReference type="GO" id="GO:0051959">
    <property type="term" value="F:dynein light intermediate chain binding"/>
    <property type="evidence" value="ECO:0007669"/>
    <property type="project" value="InterPro"/>
</dbReference>
<evidence type="ECO:0000256" key="7">
    <source>
        <dbReference type="ARBA" id="ARBA00023017"/>
    </source>
</evidence>
<name>A0A2C9M5N2_BIOGL</name>
<evidence type="ECO:0000256" key="10">
    <source>
        <dbReference type="ARBA" id="ARBA00023175"/>
    </source>
</evidence>
<keyword evidence="3" id="KW-0963">Cytoplasm</keyword>
<dbReference type="InterPro" id="IPR026983">
    <property type="entry name" value="DHC"/>
</dbReference>
<evidence type="ECO:0000256" key="1">
    <source>
        <dbReference type="ARBA" id="ARBA00004138"/>
    </source>
</evidence>
<evidence type="ECO:0000256" key="5">
    <source>
        <dbReference type="ARBA" id="ARBA00022741"/>
    </source>
</evidence>
<evidence type="ECO:0000259" key="13">
    <source>
        <dbReference type="Pfam" id="PF12774"/>
    </source>
</evidence>
<dbReference type="EnsemblMetazoa" id="BGLB038835-RA">
    <property type="protein sequence ID" value="BGLB038835-PA"/>
    <property type="gene ID" value="BGLB038835"/>
</dbReference>
<keyword evidence="8" id="KW-0175">Coiled coil</keyword>
<dbReference type="VEuPathDB" id="VectorBase:BGLAX_038468"/>
<keyword evidence="11" id="KW-0206">Cytoskeleton</keyword>
<keyword evidence="5" id="KW-0547">Nucleotide-binding</keyword>
<feature type="domain" description="Dynein heavy chain hydrolytic ATP-binding dynein motor region" evidence="13">
    <location>
        <begin position="1"/>
        <end position="136"/>
    </location>
</feature>
<dbReference type="InterPro" id="IPR043157">
    <property type="entry name" value="Dynein_AAA1S"/>
</dbReference>
<dbReference type="VEuPathDB" id="VectorBase:BGLB038835"/>
<evidence type="ECO:0000256" key="6">
    <source>
        <dbReference type="ARBA" id="ARBA00022840"/>
    </source>
</evidence>
<evidence type="ECO:0000256" key="8">
    <source>
        <dbReference type="ARBA" id="ARBA00023054"/>
    </source>
</evidence>
<reference evidence="14" key="1">
    <citation type="submission" date="2020-05" db="UniProtKB">
        <authorList>
            <consortium name="EnsemblMetazoa"/>
        </authorList>
    </citation>
    <scope>IDENTIFICATION</scope>
    <source>
        <strain evidence="14">BB02</strain>
    </source>
</reference>
<evidence type="ECO:0000256" key="4">
    <source>
        <dbReference type="ARBA" id="ARBA00022701"/>
    </source>
</evidence>
<evidence type="ECO:0000313" key="14">
    <source>
        <dbReference type="EnsemblMetazoa" id="BGLB038835-PA"/>
    </source>
</evidence>
<organism evidence="14 15">
    <name type="scientific">Biomphalaria glabrata</name>
    <name type="common">Bloodfluke planorb</name>
    <name type="synonym">Freshwater snail</name>
    <dbReference type="NCBI Taxonomy" id="6526"/>
    <lineage>
        <taxon>Eukaryota</taxon>
        <taxon>Metazoa</taxon>
        <taxon>Spiralia</taxon>
        <taxon>Lophotrochozoa</taxon>
        <taxon>Mollusca</taxon>
        <taxon>Gastropoda</taxon>
        <taxon>Heterobranchia</taxon>
        <taxon>Euthyneura</taxon>
        <taxon>Panpulmonata</taxon>
        <taxon>Hygrophila</taxon>
        <taxon>Lymnaeoidea</taxon>
        <taxon>Planorbidae</taxon>
        <taxon>Biomphalaria</taxon>
    </lineage>
</organism>
<evidence type="ECO:0000256" key="9">
    <source>
        <dbReference type="ARBA" id="ARBA00023069"/>
    </source>
</evidence>
<dbReference type="Pfam" id="PF12774">
    <property type="entry name" value="AAA_6"/>
    <property type="match status" value="1"/>
</dbReference>
<dbReference type="Proteomes" id="UP000076420">
    <property type="component" value="Unassembled WGS sequence"/>
</dbReference>
<dbReference type="GO" id="GO:0005524">
    <property type="term" value="F:ATP binding"/>
    <property type="evidence" value="ECO:0007669"/>
    <property type="project" value="UniProtKB-KW"/>
</dbReference>
<dbReference type="InterPro" id="IPR027417">
    <property type="entry name" value="P-loop_NTPase"/>
</dbReference>
<dbReference type="FunFam" id="1.10.8.710:FF:000001">
    <property type="entry name" value="Dynein axonemal heavy chain 2"/>
    <property type="match status" value="1"/>
</dbReference>
<keyword evidence="9" id="KW-0969">Cilium</keyword>
<evidence type="ECO:0000256" key="2">
    <source>
        <dbReference type="ARBA" id="ARBA00004245"/>
    </source>
</evidence>
<dbReference type="PANTHER" id="PTHR22878">
    <property type="entry name" value="DYNEIN HEAVY CHAIN 6, AXONEMAL-LIKE-RELATED"/>
    <property type="match status" value="1"/>
</dbReference>
<gene>
    <name evidence="14" type="primary">106060745</name>
</gene>
<proteinExistence type="predicted"/>
<dbReference type="GO" id="GO:0007018">
    <property type="term" value="P:microtubule-based movement"/>
    <property type="evidence" value="ECO:0007669"/>
    <property type="project" value="InterPro"/>
</dbReference>
<keyword evidence="10" id="KW-0505">Motor protein</keyword>
<dbReference type="PANTHER" id="PTHR22878:SF68">
    <property type="entry name" value="DYNEIN HEAVY CHAIN 6, AXONEMAL-LIKE"/>
    <property type="match status" value="1"/>
</dbReference>
<protein>
    <recommendedName>
        <fullName evidence="13">Dynein heavy chain hydrolytic ATP-binding dynein motor region domain-containing protein</fullName>
    </recommendedName>
</protein>
<dbReference type="GO" id="GO:0045505">
    <property type="term" value="F:dynein intermediate chain binding"/>
    <property type="evidence" value="ECO:0007669"/>
    <property type="project" value="InterPro"/>
</dbReference>
<dbReference type="STRING" id="6526.A0A2C9M5N2"/>
<dbReference type="GO" id="GO:0005929">
    <property type="term" value="C:cilium"/>
    <property type="evidence" value="ECO:0007669"/>
    <property type="project" value="UniProtKB-SubCell"/>
</dbReference>
<keyword evidence="4" id="KW-0493">Microtubule</keyword>
<evidence type="ECO:0000256" key="12">
    <source>
        <dbReference type="ARBA" id="ARBA00023273"/>
    </source>
</evidence>
<evidence type="ECO:0000256" key="11">
    <source>
        <dbReference type="ARBA" id="ARBA00023212"/>
    </source>
</evidence>
<dbReference type="KEGG" id="bgt:106060745"/>
<dbReference type="AlphaFoldDB" id="A0A2C9M5N2"/>
<comment type="subcellular location">
    <subcellularLocation>
        <location evidence="1">Cell projection</location>
        <location evidence="1">Cilium</location>
    </subcellularLocation>
    <subcellularLocation>
        <location evidence="2">Cytoplasm</location>
        <location evidence="2">Cytoskeleton</location>
    </subcellularLocation>
</comment>
<dbReference type="Gene3D" id="1.10.8.710">
    <property type="match status" value="1"/>
</dbReference>
<dbReference type="GO" id="GO:0005874">
    <property type="term" value="C:microtubule"/>
    <property type="evidence" value="ECO:0007669"/>
    <property type="project" value="UniProtKB-KW"/>
</dbReference>
<dbReference type="Gene3D" id="3.40.50.300">
    <property type="entry name" value="P-loop containing nucleotide triphosphate hydrolases"/>
    <property type="match status" value="1"/>
</dbReference>
<evidence type="ECO:0000313" key="15">
    <source>
        <dbReference type="Proteomes" id="UP000076420"/>
    </source>
</evidence>
<dbReference type="GO" id="GO:0030286">
    <property type="term" value="C:dynein complex"/>
    <property type="evidence" value="ECO:0007669"/>
    <property type="project" value="UniProtKB-KW"/>
</dbReference>
<keyword evidence="6" id="KW-0067">ATP-binding</keyword>
<keyword evidence="7" id="KW-0243">Dynein</keyword>
<evidence type="ECO:0000256" key="3">
    <source>
        <dbReference type="ARBA" id="ARBA00022490"/>
    </source>
</evidence>
<dbReference type="SUPFAM" id="SSF52540">
    <property type="entry name" value="P-loop containing nucleoside triphosphate hydrolases"/>
    <property type="match status" value="1"/>
</dbReference>
<sequence length="153" mass="17380">MVQMYKLCSEQLSQQDHYDFGMRAVKSVLVMAGSLKRQNPDKPEDVVLIRALRDSNLPKFLFNDAKLFQAILSDLFPGVNIPEHDYGQLKDEIMNIQLEMKLQVVDTQVVKVIQFLETMIVRHGVMLVGPTGGGKTTIYRVVYYICSHSNCSV</sequence>
<dbReference type="InterPro" id="IPR035699">
    <property type="entry name" value="AAA_6"/>
</dbReference>
<accession>A0A2C9M5N2</accession>